<name>A0A4Y8ZWB5_9SPHN</name>
<proteinExistence type="predicted"/>
<dbReference type="Pfam" id="PF02120">
    <property type="entry name" value="Flg_hook"/>
    <property type="match status" value="1"/>
</dbReference>
<feature type="region of interest" description="Disordered" evidence="1">
    <location>
        <begin position="452"/>
        <end position="484"/>
    </location>
</feature>
<dbReference type="Gene3D" id="3.30.750.140">
    <property type="match status" value="1"/>
</dbReference>
<feature type="domain" description="Flagellar hook-length control protein-like C-terminal" evidence="2">
    <location>
        <begin position="380"/>
        <end position="457"/>
    </location>
</feature>
<sequence length="509" mass="50487">MMIAPSPFAPPAAAGAAPPLAPGGDAAATAFTLTLQSIAAGPDSGLTAPVIAAAPTSGQTLFTLPATAEALPDQPLPLADGTVPPLTLAALDAPRLAQPTLGQAESPQAPAVPDLIPAQAKAEAPLQPVVEAGEPAAPVAATAGQPLPQPASQPLIATPQPAKTEQPAEAGAKKSPKVQHAQAKTAAPATAETDTAPRPAAAAVPAELLAAALPAAAEGKTEPAVPMPAEGETPAEDAALDTAALLPAGALAEHAAPQPKAQVAAPAAADPVESKVDRAALATVKLAGAAETSAPAAAPAPAATPAEGTTFALRAETPAHEAAPADVSALPSPLVGQALTGTTIRPVNVHQLYPAHAAAPPAGTVTAQPGRIGREMGVEIARRVSAGQDEMLIRLNPQEMGRIEVRLSFDDAGAVRAVLASESPAALEMLRRETSDLARSLADAGVRSDAQSFRFDRGGSESFGQRGQSGGNHHGRGDAGLAFKGGADEEADASAYRQLRSSGQVNLIA</sequence>
<evidence type="ECO:0000259" key="2">
    <source>
        <dbReference type="Pfam" id="PF02120"/>
    </source>
</evidence>
<dbReference type="AlphaFoldDB" id="A0A4Y8ZWB5"/>
<evidence type="ECO:0000313" key="3">
    <source>
        <dbReference type="EMBL" id="TFI59642.1"/>
    </source>
</evidence>
<dbReference type="InterPro" id="IPR021136">
    <property type="entry name" value="Flagellar_hook_control-like_C"/>
</dbReference>
<keyword evidence="4" id="KW-1185">Reference proteome</keyword>
<dbReference type="EMBL" id="SPDV01000005">
    <property type="protein sequence ID" value="TFI59642.1"/>
    <property type="molecule type" value="Genomic_DNA"/>
</dbReference>
<feature type="region of interest" description="Disordered" evidence="1">
    <location>
        <begin position="140"/>
        <end position="199"/>
    </location>
</feature>
<gene>
    <name evidence="3" type="ORF">E2493_04005</name>
</gene>
<protein>
    <recommendedName>
        <fullName evidence="2">Flagellar hook-length control protein-like C-terminal domain-containing protein</fullName>
    </recommendedName>
</protein>
<dbReference type="CDD" id="cd17470">
    <property type="entry name" value="T3SS_Flik_C"/>
    <property type="match status" value="1"/>
</dbReference>
<organism evidence="3 4">
    <name type="scientific">Sphingomonas parva</name>
    <dbReference type="NCBI Taxonomy" id="2555898"/>
    <lineage>
        <taxon>Bacteria</taxon>
        <taxon>Pseudomonadati</taxon>
        <taxon>Pseudomonadota</taxon>
        <taxon>Alphaproteobacteria</taxon>
        <taxon>Sphingomonadales</taxon>
        <taxon>Sphingomonadaceae</taxon>
        <taxon>Sphingomonas</taxon>
    </lineage>
</organism>
<dbReference type="RefSeq" id="WP_135083967.1">
    <property type="nucleotide sequence ID" value="NZ_SPDV01000005.1"/>
</dbReference>
<evidence type="ECO:0000313" key="4">
    <source>
        <dbReference type="Proteomes" id="UP000298213"/>
    </source>
</evidence>
<dbReference type="OrthoDB" id="7203912at2"/>
<evidence type="ECO:0000256" key="1">
    <source>
        <dbReference type="SAM" id="MobiDB-lite"/>
    </source>
</evidence>
<dbReference type="Proteomes" id="UP000298213">
    <property type="component" value="Unassembled WGS sequence"/>
</dbReference>
<accession>A0A4Y8ZWB5</accession>
<dbReference type="InterPro" id="IPR038610">
    <property type="entry name" value="FliK-like_C_sf"/>
</dbReference>
<reference evidence="3 4" key="1">
    <citation type="submission" date="2019-03" db="EMBL/GenBank/DDBJ databases">
        <title>Genome sequence of Sphingomonas sp. 17J27-24.</title>
        <authorList>
            <person name="Kim M."/>
            <person name="Maeng S."/>
            <person name="Sathiyaraj S."/>
        </authorList>
    </citation>
    <scope>NUCLEOTIDE SEQUENCE [LARGE SCALE GENOMIC DNA]</scope>
    <source>
        <strain evidence="3 4">17J27-24</strain>
    </source>
</reference>
<feature type="compositionally biased region" description="Low complexity" evidence="1">
    <location>
        <begin position="181"/>
        <end position="199"/>
    </location>
</feature>
<comment type="caution">
    <text evidence="3">The sequence shown here is derived from an EMBL/GenBank/DDBJ whole genome shotgun (WGS) entry which is preliminary data.</text>
</comment>